<dbReference type="GO" id="GO:0008652">
    <property type="term" value="P:amino acid biosynthetic process"/>
    <property type="evidence" value="ECO:0007669"/>
    <property type="project" value="UniProtKB-ARBA"/>
</dbReference>
<dbReference type="InterPro" id="IPR001544">
    <property type="entry name" value="Aminotrans_IV"/>
</dbReference>
<dbReference type="OrthoDB" id="9805628at2"/>
<dbReference type="PANTHER" id="PTHR42743:SF22">
    <property type="entry name" value="D-AMINO-ACID TRANSAMINASE, CHLOROPLASTIC"/>
    <property type="match status" value="1"/>
</dbReference>
<accession>A0A239BLC7</accession>
<dbReference type="AlphaFoldDB" id="A0A239BLC7"/>
<gene>
    <name evidence="4" type="ORF">SAMN04488503_2635</name>
</gene>
<dbReference type="InterPro" id="IPR036038">
    <property type="entry name" value="Aminotransferase-like"/>
</dbReference>
<keyword evidence="3" id="KW-0663">Pyridoxal phosphate</keyword>
<proteinExistence type="inferred from homology"/>
<sequence>MRVADSTDYLEALLEAIRPGTEEVLAFYDHRVGVIGTDARLMLMPWDDHLVHRGDGVFESLKYEGRKLYQLDAHIRRMKISCQAIHLEPPCSWQELKEAVVEVAAAGNEPDGLIRVLLGRGPGGFGLDPYESPVPSLYIVAYRLHLRPESAFEKGATAMRTSIPAKQAWMATVKTTNYLPNVLMKREAVNNRVDFPLCFGPNGFLAEGATENVALVDEAGRLVIPEFTNSLAGTTLMRAVDLVKGDMPVVFKGVSEDELFAAREVMMVGTSFDAIGIVRYNGKPIFDARPGPATRRIRELLRDDLKQNGLAF</sequence>
<dbReference type="GO" id="GO:0046394">
    <property type="term" value="P:carboxylic acid biosynthetic process"/>
    <property type="evidence" value="ECO:0007669"/>
    <property type="project" value="UniProtKB-ARBA"/>
</dbReference>
<dbReference type="InterPro" id="IPR043131">
    <property type="entry name" value="BCAT-like_N"/>
</dbReference>
<evidence type="ECO:0000256" key="2">
    <source>
        <dbReference type="ARBA" id="ARBA00009320"/>
    </source>
</evidence>
<evidence type="ECO:0000256" key="3">
    <source>
        <dbReference type="ARBA" id="ARBA00022898"/>
    </source>
</evidence>
<keyword evidence="4" id="KW-0808">Transferase</keyword>
<protein>
    <submittedName>
        <fullName evidence="4">Branched-chain amino acid aminotransferase</fullName>
    </submittedName>
</protein>
<keyword evidence="5" id="KW-1185">Reference proteome</keyword>
<keyword evidence="4" id="KW-0032">Aminotransferase</keyword>
<dbReference type="Gene3D" id="3.20.10.10">
    <property type="entry name" value="D-amino Acid Aminotransferase, subunit A, domain 2"/>
    <property type="match status" value="1"/>
</dbReference>
<dbReference type="PANTHER" id="PTHR42743">
    <property type="entry name" value="AMINO-ACID AMINOTRANSFERASE"/>
    <property type="match status" value="1"/>
</dbReference>
<organism evidence="4 5">
    <name type="scientific">Humidesulfovibrio mexicanus</name>
    <dbReference type="NCBI Taxonomy" id="147047"/>
    <lineage>
        <taxon>Bacteria</taxon>
        <taxon>Pseudomonadati</taxon>
        <taxon>Thermodesulfobacteriota</taxon>
        <taxon>Desulfovibrionia</taxon>
        <taxon>Desulfovibrionales</taxon>
        <taxon>Desulfovibrionaceae</taxon>
        <taxon>Humidesulfovibrio</taxon>
    </lineage>
</organism>
<dbReference type="EMBL" id="FZOC01000005">
    <property type="protein sequence ID" value="SNS08168.1"/>
    <property type="molecule type" value="Genomic_DNA"/>
</dbReference>
<evidence type="ECO:0000313" key="5">
    <source>
        <dbReference type="Proteomes" id="UP000198324"/>
    </source>
</evidence>
<dbReference type="RefSeq" id="WP_089274836.1">
    <property type="nucleotide sequence ID" value="NZ_FZOC01000005.1"/>
</dbReference>
<dbReference type="GO" id="GO:0008483">
    <property type="term" value="F:transaminase activity"/>
    <property type="evidence" value="ECO:0007669"/>
    <property type="project" value="UniProtKB-KW"/>
</dbReference>
<comment type="cofactor">
    <cofactor evidence="1">
        <name>pyridoxal 5'-phosphate</name>
        <dbReference type="ChEBI" id="CHEBI:597326"/>
    </cofactor>
</comment>
<dbReference type="SUPFAM" id="SSF56752">
    <property type="entry name" value="D-aminoacid aminotransferase-like PLP-dependent enzymes"/>
    <property type="match status" value="1"/>
</dbReference>
<reference evidence="4 5" key="1">
    <citation type="submission" date="2017-06" db="EMBL/GenBank/DDBJ databases">
        <authorList>
            <person name="Kim H.J."/>
            <person name="Triplett B.A."/>
        </authorList>
    </citation>
    <scope>NUCLEOTIDE SEQUENCE [LARGE SCALE GENOMIC DNA]</scope>
    <source>
        <strain evidence="4 5">DSM 13116</strain>
    </source>
</reference>
<dbReference type="Pfam" id="PF01063">
    <property type="entry name" value="Aminotran_4"/>
    <property type="match status" value="1"/>
</dbReference>
<evidence type="ECO:0000256" key="1">
    <source>
        <dbReference type="ARBA" id="ARBA00001933"/>
    </source>
</evidence>
<evidence type="ECO:0000313" key="4">
    <source>
        <dbReference type="EMBL" id="SNS08168.1"/>
    </source>
</evidence>
<dbReference type="Proteomes" id="UP000198324">
    <property type="component" value="Unassembled WGS sequence"/>
</dbReference>
<dbReference type="Gene3D" id="3.30.470.10">
    <property type="match status" value="1"/>
</dbReference>
<name>A0A239BLC7_9BACT</name>
<comment type="similarity">
    <text evidence="2">Belongs to the class-IV pyridoxal-phosphate-dependent aminotransferase family.</text>
</comment>
<dbReference type="InterPro" id="IPR050571">
    <property type="entry name" value="Class-IV_PLP-Dep_Aminotrnsfr"/>
</dbReference>
<dbReference type="FunFam" id="3.20.10.10:FF:000002">
    <property type="entry name" value="D-alanine aminotransferase"/>
    <property type="match status" value="1"/>
</dbReference>
<dbReference type="InterPro" id="IPR043132">
    <property type="entry name" value="BCAT-like_C"/>
</dbReference>